<reference evidence="5 6" key="1">
    <citation type="submission" date="2024-09" db="EMBL/GenBank/DDBJ databases">
        <authorList>
            <person name="Sun Q."/>
            <person name="Mori K."/>
        </authorList>
    </citation>
    <scope>NUCLEOTIDE SEQUENCE [LARGE SCALE GENOMIC DNA]</scope>
    <source>
        <strain evidence="5 6">CECT 8286</strain>
    </source>
</reference>
<dbReference type="SUPFAM" id="SSF53756">
    <property type="entry name" value="UDP-Glycosyltransferase/glycogen phosphorylase"/>
    <property type="match status" value="1"/>
</dbReference>
<dbReference type="RefSeq" id="WP_382382020.1">
    <property type="nucleotide sequence ID" value="NZ_JBHMEZ010000003.1"/>
</dbReference>
<keyword evidence="6" id="KW-1185">Reference proteome</keyword>
<organism evidence="5 6">
    <name type="scientific">Formosa undariae</name>
    <dbReference type="NCBI Taxonomy" id="1325436"/>
    <lineage>
        <taxon>Bacteria</taxon>
        <taxon>Pseudomonadati</taxon>
        <taxon>Bacteroidota</taxon>
        <taxon>Flavobacteriia</taxon>
        <taxon>Flavobacteriales</taxon>
        <taxon>Flavobacteriaceae</taxon>
        <taxon>Formosa</taxon>
    </lineage>
</organism>
<dbReference type="PANTHER" id="PTHR12526:SF629">
    <property type="entry name" value="TEICHURONIC ACID BIOSYNTHESIS GLYCOSYLTRANSFERASE TUAH-RELATED"/>
    <property type="match status" value="1"/>
</dbReference>
<protein>
    <submittedName>
        <fullName evidence="5">Glycosyltransferase family 4 protein</fullName>
        <ecNumber evidence="5">2.4.-.-</ecNumber>
    </submittedName>
</protein>
<keyword evidence="2 5" id="KW-0808">Transferase</keyword>
<dbReference type="Proteomes" id="UP001589605">
    <property type="component" value="Unassembled WGS sequence"/>
</dbReference>
<sequence length="382" mass="42890">MHICFITNEFPKPGFSHGGVGTFVATLGKALVTRGVQVSVIGKNQESKEERGLIDGIYVWRLVPKSVKGLQWYFNSKAISNAIALRHKQQPIDIVETPELGLAFLSKIKGVKYIIRMHGGHHFFAKAEERSKQWKHVFEEKRSFGKADAVLAVSNYVKDTTRTLVNLGDIPITVIYNPIDVFKFEHNYEFDVNPYSIFFAGSLVEKKGVRQLVQALEFLIPHFPKVHLYIAGRDAMVPGTRTPYRPILEAAITDKLSKYITFLGVLPNNEMPKYISEAAVCCYPSHMEAMPLAWLEVLASGKIFVGSTTGPGPEAVRHMETGLLANPFNPKDIAEKIAWVFNHEAEAKTLGKVAREDVLKRFNVDVIVNENIEFYTTLCHSN</sequence>
<gene>
    <name evidence="5" type="ORF">ACFFVB_07090</name>
</gene>
<feature type="domain" description="Glycosyltransferase subfamily 4-like N-terminal" evidence="4">
    <location>
        <begin position="18"/>
        <end position="181"/>
    </location>
</feature>
<evidence type="ECO:0000313" key="6">
    <source>
        <dbReference type="Proteomes" id="UP001589605"/>
    </source>
</evidence>
<dbReference type="GO" id="GO:0016757">
    <property type="term" value="F:glycosyltransferase activity"/>
    <property type="evidence" value="ECO:0007669"/>
    <property type="project" value="UniProtKB-KW"/>
</dbReference>
<evidence type="ECO:0000259" key="4">
    <source>
        <dbReference type="Pfam" id="PF13439"/>
    </source>
</evidence>
<evidence type="ECO:0000313" key="5">
    <source>
        <dbReference type="EMBL" id="MFB9052844.1"/>
    </source>
</evidence>
<proteinExistence type="predicted"/>
<dbReference type="InterPro" id="IPR028098">
    <property type="entry name" value="Glyco_trans_4-like_N"/>
</dbReference>
<dbReference type="InterPro" id="IPR001296">
    <property type="entry name" value="Glyco_trans_1"/>
</dbReference>
<evidence type="ECO:0000256" key="2">
    <source>
        <dbReference type="ARBA" id="ARBA00022679"/>
    </source>
</evidence>
<accession>A0ABV5F098</accession>
<evidence type="ECO:0000259" key="3">
    <source>
        <dbReference type="Pfam" id="PF00534"/>
    </source>
</evidence>
<dbReference type="EMBL" id="JBHMEZ010000003">
    <property type="protein sequence ID" value="MFB9052844.1"/>
    <property type="molecule type" value="Genomic_DNA"/>
</dbReference>
<dbReference type="Pfam" id="PF13439">
    <property type="entry name" value="Glyco_transf_4"/>
    <property type="match status" value="1"/>
</dbReference>
<dbReference type="Gene3D" id="3.40.50.2000">
    <property type="entry name" value="Glycogen Phosphorylase B"/>
    <property type="match status" value="2"/>
</dbReference>
<dbReference type="EC" id="2.4.-.-" evidence="5"/>
<dbReference type="Pfam" id="PF00534">
    <property type="entry name" value="Glycos_transf_1"/>
    <property type="match status" value="1"/>
</dbReference>
<keyword evidence="1 5" id="KW-0328">Glycosyltransferase</keyword>
<evidence type="ECO:0000256" key="1">
    <source>
        <dbReference type="ARBA" id="ARBA00022676"/>
    </source>
</evidence>
<name>A0ABV5F098_9FLAO</name>
<feature type="domain" description="Glycosyl transferase family 1" evidence="3">
    <location>
        <begin position="188"/>
        <end position="356"/>
    </location>
</feature>
<dbReference type="PANTHER" id="PTHR12526">
    <property type="entry name" value="GLYCOSYLTRANSFERASE"/>
    <property type="match status" value="1"/>
</dbReference>
<dbReference type="CDD" id="cd03801">
    <property type="entry name" value="GT4_PimA-like"/>
    <property type="match status" value="1"/>
</dbReference>
<comment type="caution">
    <text evidence="5">The sequence shown here is derived from an EMBL/GenBank/DDBJ whole genome shotgun (WGS) entry which is preliminary data.</text>
</comment>